<dbReference type="WBParaSite" id="GPUH_0002150901-mRNA-1">
    <property type="protein sequence ID" value="GPUH_0002150901-mRNA-1"/>
    <property type="gene ID" value="GPUH_0002150901"/>
</dbReference>
<proteinExistence type="predicted"/>
<protein>
    <submittedName>
        <fullName evidence="1">Pecanex-like protein</fullName>
    </submittedName>
</protein>
<reference evidence="1" key="1">
    <citation type="submission" date="2016-06" db="UniProtKB">
        <authorList>
            <consortium name="WormBaseParasite"/>
        </authorList>
    </citation>
    <scope>IDENTIFICATION</scope>
</reference>
<dbReference type="AlphaFoldDB" id="A0A183EKJ1"/>
<name>A0A183EKJ1_9BILA</name>
<accession>A0A183EKJ1</accession>
<organism evidence="1">
    <name type="scientific">Gongylonema pulchrum</name>
    <dbReference type="NCBI Taxonomy" id="637853"/>
    <lineage>
        <taxon>Eukaryota</taxon>
        <taxon>Metazoa</taxon>
        <taxon>Ecdysozoa</taxon>
        <taxon>Nematoda</taxon>
        <taxon>Chromadorea</taxon>
        <taxon>Rhabditida</taxon>
        <taxon>Spirurina</taxon>
        <taxon>Spiruromorpha</taxon>
        <taxon>Spiruroidea</taxon>
        <taxon>Gongylonematidae</taxon>
        <taxon>Gongylonema</taxon>
    </lineage>
</organism>
<evidence type="ECO:0000313" key="1">
    <source>
        <dbReference type="WBParaSite" id="GPUH_0002150901-mRNA-1"/>
    </source>
</evidence>
<sequence length="208" mass="23875">LLDRVVERISSLLDRTQNLHENWVRGPYLARLAFFSRMLDAGLMPCNLLGTLGLGCVTVVFRLELFDQHVLTISFYEASGVTTDAHWADIVYQRIRRGLGMHENLSPVEKRQTVNYLVKMMNCCSDSDLAATGYAHLAANLLWDLYVEKSGNFLLIFYFCTINTETQRCSINQSRWNNWPAYPIDGAVMRFLHSFPRIFIATCTVFFS</sequence>